<name>Q84YV7_ORYSJ</name>
<dbReference type="Proteomes" id="UP000000763">
    <property type="component" value="Chromosome 7"/>
</dbReference>
<reference evidence="2" key="2">
    <citation type="journal article" date="2008" name="Nucleic Acids Res.">
        <title>The rice annotation project database (RAP-DB): 2008 update.</title>
        <authorList>
            <consortium name="The rice annotation project (RAP)"/>
        </authorList>
    </citation>
    <scope>GENOME REANNOTATION</scope>
    <source>
        <strain evidence="2">cv. Nipponbare</strain>
    </source>
</reference>
<proteinExistence type="predicted"/>
<dbReference type="EMBL" id="AP005473">
    <property type="protein sequence ID" value="BAC57360.1"/>
    <property type="molecule type" value="Genomic_DNA"/>
</dbReference>
<gene>
    <name evidence="1" type="primary">OSJNBa0077B15.140</name>
</gene>
<reference evidence="2" key="1">
    <citation type="journal article" date="2005" name="Nature">
        <title>The map-based sequence of the rice genome.</title>
        <authorList>
            <consortium name="International rice genome sequencing project (IRGSP)"/>
            <person name="Matsumoto T."/>
            <person name="Wu J."/>
            <person name="Kanamori H."/>
            <person name="Katayose Y."/>
            <person name="Fujisawa M."/>
            <person name="Namiki N."/>
            <person name="Mizuno H."/>
            <person name="Yamamoto K."/>
            <person name="Antonio B.A."/>
            <person name="Baba T."/>
            <person name="Sakata K."/>
            <person name="Nagamura Y."/>
            <person name="Aoki H."/>
            <person name="Arikawa K."/>
            <person name="Arita K."/>
            <person name="Bito T."/>
            <person name="Chiden Y."/>
            <person name="Fujitsuka N."/>
            <person name="Fukunaka R."/>
            <person name="Hamada M."/>
            <person name="Harada C."/>
            <person name="Hayashi A."/>
            <person name="Hijishita S."/>
            <person name="Honda M."/>
            <person name="Hosokawa S."/>
            <person name="Ichikawa Y."/>
            <person name="Idonuma A."/>
            <person name="Iijima M."/>
            <person name="Ikeda M."/>
            <person name="Ikeno M."/>
            <person name="Ito K."/>
            <person name="Ito S."/>
            <person name="Ito T."/>
            <person name="Ito Y."/>
            <person name="Ito Y."/>
            <person name="Iwabuchi A."/>
            <person name="Kamiya K."/>
            <person name="Karasawa W."/>
            <person name="Kurita K."/>
            <person name="Katagiri S."/>
            <person name="Kikuta A."/>
            <person name="Kobayashi H."/>
            <person name="Kobayashi N."/>
            <person name="Machita K."/>
            <person name="Maehara T."/>
            <person name="Masukawa M."/>
            <person name="Mizubayashi T."/>
            <person name="Mukai Y."/>
            <person name="Nagasaki H."/>
            <person name="Nagata Y."/>
            <person name="Naito S."/>
            <person name="Nakashima M."/>
            <person name="Nakama Y."/>
            <person name="Nakamichi Y."/>
            <person name="Nakamura M."/>
            <person name="Meguro A."/>
            <person name="Negishi M."/>
            <person name="Ohta I."/>
            <person name="Ohta T."/>
            <person name="Okamoto M."/>
            <person name="Ono N."/>
            <person name="Saji S."/>
            <person name="Sakaguchi M."/>
            <person name="Sakai K."/>
            <person name="Shibata M."/>
            <person name="Shimokawa T."/>
            <person name="Song J."/>
            <person name="Takazaki Y."/>
            <person name="Terasawa K."/>
            <person name="Tsugane M."/>
            <person name="Tsuji K."/>
            <person name="Ueda S."/>
            <person name="Waki K."/>
            <person name="Yamagata H."/>
            <person name="Yamamoto M."/>
            <person name="Yamamoto S."/>
            <person name="Yamane H."/>
            <person name="Yoshiki S."/>
            <person name="Yoshihara R."/>
            <person name="Yukawa K."/>
            <person name="Zhong H."/>
            <person name="Yano M."/>
            <person name="Yuan Q."/>
            <person name="Ouyang S."/>
            <person name="Liu J."/>
            <person name="Jones K.M."/>
            <person name="Gansberger K."/>
            <person name="Moffat K."/>
            <person name="Hill J."/>
            <person name="Bera J."/>
            <person name="Fadrosh D."/>
            <person name="Jin S."/>
            <person name="Johri S."/>
            <person name="Kim M."/>
            <person name="Overton L."/>
            <person name="Reardon M."/>
            <person name="Tsitrin T."/>
            <person name="Vuong H."/>
            <person name="Weaver B."/>
            <person name="Ciecko A."/>
            <person name="Tallon L."/>
            <person name="Jackson J."/>
            <person name="Pai G."/>
            <person name="Aken S.V."/>
            <person name="Utterback T."/>
            <person name="Reidmuller S."/>
            <person name="Feldblyum T."/>
            <person name="Hsiao J."/>
            <person name="Zismann V."/>
            <person name="Iobst S."/>
            <person name="de Vazeille A.R."/>
            <person name="Buell C.R."/>
            <person name="Ying K."/>
            <person name="Li Y."/>
            <person name="Lu T."/>
            <person name="Huang Y."/>
            <person name="Zhao Q."/>
            <person name="Feng Q."/>
            <person name="Zhang L."/>
            <person name="Zhu J."/>
            <person name="Weng Q."/>
            <person name="Mu J."/>
            <person name="Lu Y."/>
            <person name="Fan D."/>
            <person name="Liu Y."/>
            <person name="Guan J."/>
            <person name="Zhang Y."/>
            <person name="Yu S."/>
            <person name="Liu X."/>
            <person name="Zhang Y."/>
            <person name="Hong G."/>
            <person name="Han B."/>
            <person name="Choisne N."/>
            <person name="Demange N."/>
            <person name="Orjeda G."/>
            <person name="Samain S."/>
            <person name="Cattolico L."/>
            <person name="Pelletier E."/>
            <person name="Couloux A."/>
            <person name="Segurens B."/>
            <person name="Wincker P."/>
            <person name="D'Hont A."/>
            <person name="Scarpelli C."/>
            <person name="Weissenbach J."/>
            <person name="Salanoubat M."/>
            <person name="Quetier F."/>
            <person name="Yu Y."/>
            <person name="Kim H.R."/>
            <person name="Rambo T."/>
            <person name="Currie J."/>
            <person name="Collura K."/>
            <person name="Luo M."/>
            <person name="Yang T."/>
            <person name="Ammiraju J.S.S."/>
            <person name="Engler F."/>
            <person name="Soderlund C."/>
            <person name="Wing R.A."/>
            <person name="Palmer L.E."/>
            <person name="de la Bastide M."/>
            <person name="Spiegel L."/>
            <person name="Nascimento L."/>
            <person name="Zutavern T."/>
            <person name="O'Shaughnessy A."/>
            <person name="Dike S."/>
            <person name="Dedhia N."/>
            <person name="Preston R."/>
            <person name="Balija V."/>
            <person name="McCombie W.R."/>
            <person name="Chow T."/>
            <person name="Chen H."/>
            <person name="Chung M."/>
            <person name="Chen C."/>
            <person name="Shaw J."/>
            <person name="Wu H."/>
            <person name="Hsiao K."/>
            <person name="Chao Y."/>
            <person name="Chu M."/>
            <person name="Cheng C."/>
            <person name="Hour A."/>
            <person name="Lee P."/>
            <person name="Lin S."/>
            <person name="Lin Y."/>
            <person name="Liou J."/>
            <person name="Liu S."/>
            <person name="Hsing Y."/>
            <person name="Raghuvanshi S."/>
            <person name="Mohanty A."/>
            <person name="Bharti A.K."/>
            <person name="Gaur A."/>
            <person name="Gupta V."/>
            <person name="Kumar D."/>
            <person name="Ravi V."/>
            <person name="Vij S."/>
            <person name="Kapur A."/>
            <person name="Khurana P."/>
            <person name="Khurana P."/>
            <person name="Khurana J.P."/>
            <person name="Tyagi A.K."/>
            <person name="Gaikwad K."/>
            <person name="Singh A."/>
            <person name="Dalal V."/>
            <person name="Srivastava S."/>
            <person name="Dixit A."/>
            <person name="Pal A.K."/>
            <person name="Ghazi I.A."/>
            <person name="Yadav M."/>
            <person name="Pandit A."/>
            <person name="Bhargava A."/>
            <person name="Sureshbabu K."/>
            <person name="Batra K."/>
            <person name="Sharma T.R."/>
            <person name="Mohapatra T."/>
            <person name="Singh N.K."/>
            <person name="Messing J."/>
            <person name="Nelson A.B."/>
            <person name="Fuks G."/>
            <person name="Kavchok S."/>
            <person name="Keizer G."/>
            <person name="Linton E."/>
            <person name="Llaca V."/>
            <person name="Song R."/>
            <person name="Tanyolac B."/>
            <person name="Young S."/>
            <person name="Ho-Il K."/>
            <person name="Hahn J.H."/>
            <person name="Sangsakoo G."/>
            <person name="Vanavichit A."/>
            <person name="de Mattos Luiz.A.T."/>
            <person name="Zimmer P.D."/>
            <person name="Malone G."/>
            <person name="Dellagostin O."/>
            <person name="de Oliveira A.C."/>
            <person name="Bevan M."/>
            <person name="Bancroft I."/>
            <person name="Minx P."/>
            <person name="Cordum H."/>
            <person name="Wilson R."/>
            <person name="Cheng Z."/>
            <person name="Jin W."/>
            <person name="Jiang J."/>
            <person name="Leong S.A."/>
            <person name="Iwama H."/>
            <person name="Gojobori T."/>
            <person name="Itoh T."/>
            <person name="Niimura Y."/>
            <person name="Fujii Y."/>
            <person name="Habara T."/>
            <person name="Sakai H."/>
            <person name="Sato Y."/>
            <person name="Wilson G."/>
            <person name="Kumar K."/>
            <person name="McCouch S."/>
            <person name="Juretic N."/>
            <person name="Hoen D."/>
            <person name="Wright S."/>
            <person name="Bruskiewich R."/>
            <person name="Bureau T."/>
            <person name="Miyao A."/>
            <person name="Hirochika H."/>
            <person name="Nishikawa T."/>
            <person name="Kadowaki K."/>
            <person name="Sugiura M."/>
            <person name="Burr B."/>
            <person name="Sasaki T."/>
        </authorList>
    </citation>
    <scope>NUCLEOTIDE SEQUENCE [LARGE SCALE GENOMIC DNA]</scope>
    <source>
        <strain evidence="2">cv. Nipponbare</strain>
    </source>
</reference>
<evidence type="ECO:0000313" key="2">
    <source>
        <dbReference type="Proteomes" id="UP000000763"/>
    </source>
</evidence>
<accession>Q84YV7</accession>
<sequence length="154" mass="16422">MSSQTLAPCNPHSTAPRNPLRRLHVLLAGAGGSAGSRHVRAQAVPPHVTSAALGGKDGDAGGDGDGARRLVNMDAQKQIRMGDSLPIVPSVAFIRVHPQAEVRNLCSRGCLSCRLDGKMTSFPMAWIPSDNQIAHIVSLCLILHTFFFVSFCQQ</sequence>
<evidence type="ECO:0000313" key="1">
    <source>
        <dbReference type="EMBL" id="BAC57360.1"/>
    </source>
</evidence>
<protein>
    <submittedName>
        <fullName evidence="1">Uncharacterized protein</fullName>
    </submittedName>
</protein>
<dbReference type="AlphaFoldDB" id="Q84YV7"/>
<organism evidence="1 2">
    <name type="scientific">Oryza sativa subsp. japonica</name>
    <name type="common">Rice</name>
    <dbReference type="NCBI Taxonomy" id="39947"/>
    <lineage>
        <taxon>Eukaryota</taxon>
        <taxon>Viridiplantae</taxon>
        <taxon>Streptophyta</taxon>
        <taxon>Embryophyta</taxon>
        <taxon>Tracheophyta</taxon>
        <taxon>Spermatophyta</taxon>
        <taxon>Magnoliopsida</taxon>
        <taxon>Liliopsida</taxon>
        <taxon>Poales</taxon>
        <taxon>Poaceae</taxon>
        <taxon>BOP clade</taxon>
        <taxon>Oryzoideae</taxon>
        <taxon>Oryzeae</taxon>
        <taxon>Oryzinae</taxon>
        <taxon>Oryza</taxon>
        <taxon>Oryza sativa</taxon>
    </lineage>
</organism>